<dbReference type="EMBL" id="JBFNXQ010000013">
    <property type="protein sequence ID" value="MEX5718051.1"/>
    <property type="molecule type" value="Genomic_DNA"/>
</dbReference>
<name>A0ABV3XC82_9ACTN</name>
<dbReference type="SUPFAM" id="SSF54637">
    <property type="entry name" value="Thioesterase/thiol ester dehydrase-isomerase"/>
    <property type="match status" value="1"/>
</dbReference>
<comment type="caution">
    <text evidence="4">The sequence shown here is derived from an EMBL/GenBank/DDBJ whole genome shotgun (WGS) entry which is preliminary data.</text>
</comment>
<dbReference type="Gene3D" id="3.10.129.10">
    <property type="entry name" value="Hotdog Thioesterase"/>
    <property type="match status" value="1"/>
</dbReference>
<dbReference type="InterPro" id="IPR006683">
    <property type="entry name" value="Thioestr_dom"/>
</dbReference>
<sequence>MSTDAVPDANPVVPDSWGEPRSRTVTWYDPMVTAAGTRERSGLETLQAMRDGVLAPPPIAALVQMDVVAVEEGRIEFRCAVDESVYNPIGVVHGGLVCTLLDTVAGCAVHSTLPQGVGYTSIELKVTYLRAVTQASGPLNAVGTVVKPGRRVAFAEGQVLDAAGRLVATASSSLLVFALPA</sequence>
<keyword evidence="5" id="KW-1185">Reference proteome</keyword>
<evidence type="ECO:0000256" key="2">
    <source>
        <dbReference type="ARBA" id="ARBA00022801"/>
    </source>
</evidence>
<evidence type="ECO:0000313" key="5">
    <source>
        <dbReference type="Proteomes" id="UP001560045"/>
    </source>
</evidence>
<dbReference type="InterPro" id="IPR003736">
    <property type="entry name" value="PAAI_dom"/>
</dbReference>
<dbReference type="GO" id="GO:0016787">
    <property type="term" value="F:hydrolase activity"/>
    <property type="evidence" value="ECO:0007669"/>
    <property type="project" value="UniProtKB-KW"/>
</dbReference>
<gene>
    <name evidence="4" type="ORF">ABQ292_06675</name>
</gene>
<keyword evidence="2 4" id="KW-0378">Hydrolase</keyword>
<dbReference type="RefSeq" id="WP_369204516.1">
    <property type="nucleotide sequence ID" value="NZ_JBFNXQ010000013.1"/>
</dbReference>
<protein>
    <submittedName>
        <fullName evidence="4">PaaI family thioesterase</fullName>
        <ecNumber evidence="4">3.1.2.-</ecNumber>
    </submittedName>
</protein>
<dbReference type="Pfam" id="PF03061">
    <property type="entry name" value="4HBT"/>
    <property type="match status" value="1"/>
</dbReference>
<reference evidence="4 5" key="1">
    <citation type="submission" date="2024-06" db="EMBL/GenBank/DDBJ databases">
        <title>Draft genome sequence of Geodermatophilus badlandi, a novel member of the Geodermatophilaceae isolated from badland sedimentary rocks in the Red desert, Wyoming, USA.</title>
        <authorList>
            <person name="Ben Tekaya S."/>
            <person name="Nouioui I."/>
            <person name="Flores G.M."/>
            <person name="Shaal M.N."/>
            <person name="Bredoire F."/>
            <person name="Basile F."/>
            <person name="Van Diepen L."/>
            <person name="Ward N.L."/>
        </authorList>
    </citation>
    <scope>NUCLEOTIDE SEQUENCE [LARGE SCALE GENOMIC DNA]</scope>
    <source>
        <strain evidence="4 5">WL48A</strain>
    </source>
</reference>
<feature type="domain" description="Thioesterase" evidence="3">
    <location>
        <begin position="90"/>
        <end position="167"/>
    </location>
</feature>
<accession>A0ABV3XC82</accession>
<evidence type="ECO:0000313" key="4">
    <source>
        <dbReference type="EMBL" id="MEX5718051.1"/>
    </source>
</evidence>
<proteinExistence type="inferred from homology"/>
<organism evidence="4 5">
    <name type="scientific">Geodermatophilus maliterrae</name>
    <dbReference type="NCBI Taxonomy" id="3162531"/>
    <lineage>
        <taxon>Bacteria</taxon>
        <taxon>Bacillati</taxon>
        <taxon>Actinomycetota</taxon>
        <taxon>Actinomycetes</taxon>
        <taxon>Geodermatophilales</taxon>
        <taxon>Geodermatophilaceae</taxon>
        <taxon>Geodermatophilus</taxon>
    </lineage>
</organism>
<dbReference type="NCBIfam" id="TIGR00369">
    <property type="entry name" value="unchar_dom_1"/>
    <property type="match status" value="1"/>
</dbReference>
<dbReference type="InterPro" id="IPR029069">
    <property type="entry name" value="HotDog_dom_sf"/>
</dbReference>
<dbReference type="PANTHER" id="PTHR21660">
    <property type="entry name" value="THIOESTERASE SUPERFAMILY MEMBER-RELATED"/>
    <property type="match status" value="1"/>
</dbReference>
<evidence type="ECO:0000259" key="3">
    <source>
        <dbReference type="Pfam" id="PF03061"/>
    </source>
</evidence>
<dbReference type="Proteomes" id="UP001560045">
    <property type="component" value="Unassembled WGS sequence"/>
</dbReference>
<dbReference type="CDD" id="cd03443">
    <property type="entry name" value="PaaI_thioesterase"/>
    <property type="match status" value="1"/>
</dbReference>
<dbReference type="EC" id="3.1.2.-" evidence="4"/>
<comment type="similarity">
    <text evidence="1">Belongs to the thioesterase PaaI family.</text>
</comment>
<dbReference type="PANTHER" id="PTHR21660:SF1">
    <property type="entry name" value="ACYL-COENZYME A THIOESTERASE 13"/>
    <property type="match status" value="1"/>
</dbReference>
<dbReference type="InterPro" id="IPR039298">
    <property type="entry name" value="ACOT13"/>
</dbReference>
<evidence type="ECO:0000256" key="1">
    <source>
        <dbReference type="ARBA" id="ARBA00008324"/>
    </source>
</evidence>